<dbReference type="Gene3D" id="3.30.200.20">
    <property type="entry name" value="Phosphorylase Kinase, domain 1"/>
    <property type="match status" value="1"/>
</dbReference>
<dbReference type="GO" id="GO:0004674">
    <property type="term" value="F:protein serine/threonine kinase activity"/>
    <property type="evidence" value="ECO:0007669"/>
    <property type="project" value="UniProtKB-KW"/>
</dbReference>
<dbReference type="Gene3D" id="2.10.25.10">
    <property type="entry name" value="Laminin"/>
    <property type="match status" value="2"/>
</dbReference>
<dbReference type="GO" id="GO:0007166">
    <property type="term" value="P:cell surface receptor signaling pathway"/>
    <property type="evidence" value="ECO:0007669"/>
    <property type="project" value="InterPro"/>
</dbReference>
<keyword evidence="2" id="KW-0723">Serine/threonine-protein kinase</keyword>
<evidence type="ECO:0000256" key="8">
    <source>
        <dbReference type="ARBA" id="ARBA00022777"/>
    </source>
</evidence>
<comment type="catalytic activity">
    <reaction evidence="14">
        <text>L-seryl-[protein] + ATP = O-phospho-L-seryl-[protein] + ADP + H(+)</text>
        <dbReference type="Rhea" id="RHEA:17989"/>
        <dbReference type="Rhea" id="RHEA-COMP:9863"/>
        <dbReference type="Rhea" id="RHEA-COMP:11604"/>
        <dbReference type="ChEBI" id="CHEBI:15378"/>
        <dbReference type="ChEBI" id="CHEBI:29999"/>
        <dbReference type="ChEBI" id="CHEBI:30616"/>
        <dbReference type="ChEBI" id="CHEBI:83421"/>
        <dbReference type="ChEBI" id="CHEBI:456216"/>
    </reaction>
</comment>
<evidence type="ECO:0000256" key="1">
    <source>
        <dbReference type="ARBA" id="ARBA00004479"/>
    </source>
</evidence>
<evidence type="ECO:0000256" key="4">
    <source>
        <dbReference type="ARBA" id="ARBA00022679"/>
    </source>
</evidence>
<dbReference type="PROSITE" id="PS50011">
    <property type="entry name" value="PROTEIN_KINASE_DOM"/>
    <property type="match status" value="1"/>
</dbReference>
<evidence type="ECO:0000256" key="16">
    <source>
        <dbReference type="PROSITE-ProRule" id="PRU00076"/>
    </source>
</evidence>
<feature type="disulfide bond" evidence="16">
    <location>
        <begin position="211"/>
        <end position="228"/>
    </location>
</feature>
<evidence type="ECO:0000256" key="13">
    <source>
        <dbReference type="ARBA" id="ARBA00023180"/>
    </source>
</evidence>
<dbReference type="InterPro" id="IPR011009">
    <property type="entry name" value="Kinase-like_dom_sf"/>
</dbReference>
<dbReference type="SUPFAM" id="SSF57196">
    <property type="entry name" value="EGF/Laminin"/>
    <property type="match status" value="1"/>
</dbReference>
<evidence type="ECO:0000256" key="17">
    <source>
        <dbReference type="SAM" id="Phobius"/>
    </source>
</evidence>
<evidence type="ECO:0000256" key="2">
    <source>
        <dbReference type="ARBA" id="ARBA00022527"/>
    </source>
</evidence>
<gene>
    <name evidence="20" type="ORF">SLEP1_g16985</name>
</gene>
<keyword evidence="7" id="KW-0547">Nucleotide-binding</keyword>
<keyword evidence="9" id="KW-0067">ATP-binding</keyword>
<comment type="subcellular location">
    <subcellularLocation>
        <location evidence="1">Membrane</location>
        <topology evidence="1">Single-pass type I membrane protein</topology>
    </subcellularLocation>
</comment>
<evidence type="ECO:0008006" key="22">
    <source>
        <dbReference type="Google" id="ProtNLM"/>
    </source>
</evidence>
<keyword evidence="10 17" id="KW-1133">Transmembrane helix</keyword>
<dbReference type="PROSITE" id="PS00108">
    <property type="entry name" value="PROTEIN_KINASE_ST"/>
    <property type="match status" value="1"/>
</dbReference>
<dbReference type="CDD" id="cd14066">
    <property type="entry name" value="STKc_IRAK"/>
    <property type="match status" value="1"/>
</dbReference>
<dbReference type="FunFam" id="3.30.200.20:FF:000043">
    <property type="entry name" value="Wall-associated receptor kinase 2"/>
    <property type="match status" value="1"/>
</dbReference>
<keyword evidence="12 16" id="KW-1015">Disulfide bond</keyword>
<dbReference type="InterPro" id="IPR008271">
    <property type="entry name" value="Ser/Thr_kinase_AS"/>
</dbReference>
<dbReference type="GO" id="GO:0005509">
    <property type="term" value="F:calcium ion binding"/>
    <property type="evidence" value="ECO:0007669"/>
    <property type="project" value="InterPro"/>
</dbReference>
<dbReference type="CDD" id="cd00054">
    <property type="entry name" value="EGF_CA"/>
    <property type="match status" value="2"/>
</dbReference>
<dbReference type="PROSITE" id="PS50026">
    <property type="entry name" value="EGF_3"/>
    <property type="match status" value="1"/>
</dbReference>
<dbReference type="SMART" id="SM00220">
    <property type="entry name" value="S_TKc"/>
    <property type="match status" value="1"/>
</dbReference>
<keyword evidence="5 17" id="KW-0812">Transmembrane</keyword>
<name>A0AAV5J1J1_9ROSI</name>
<dbReference type="PANTHER" id="PTHR27005:SF515">
    <property type="entry name" value="WALL-ASSOCIATED RECEPTOR KINASE-LIKE 10-RELATED"/>
    <property type="match status" value="1"/>
</dbReference>
<evidence type="ECO:0000259" key="19">
    <source>
        <dbReference type="PROSITE" id="PS50026"/>
    </source>
</evidence>
<evidence type="ECO:0000256" key="14">
    <source>
        <dbReference type="ARBA" id="ARBA00047558"/>
    </source>
</evidence>
<feature type="domain" description="Protein kinase" evidence="18">
    <location>
        <begin position="354"/>
        <end position="629"/>
    </location>
</feature>
<dbReference type="EMBL" id="BPVZ01000022">
    <property type="protein sequence ID" value="GKV04890.1"/>
    <property type="molecule type" value="Genomic_DNA"/>
</dbReference>
<dbReference type="GO" id="GO:0005524">
    <property type="term" value="F:ATP binding"/>
    <property type="evidence" value="ECO:0007669"/>
    <property type="project" value="UniProtKB-KW"/>
</dbReference>
<evidence type="ECO:0000313" key="21">
    <source>
        <dbReference type="Proteomes" id="UP001054252"/>
    </source>
</evidence>
<dbReference type="SUPFAM" id="SSF56112">
    <property type="entry name" value="Protein kinase-like (PK-like)"/>
    <property type="match status" value="1"/>
</dbReference>
<proteinExistence type="predicted"/>
<keyword evidence="11 17" id="KW-0472">Membrane</keyword>
<keyword evidence="16" id="KW-0245">EGF-like domain</keyword>
<dbReference type="InterPro" id="IPR000742">
    <property type="entry name" value="EGF"/>
</dbReference>
<comment type="caution">
    <text evidence="16">Lacks conserved residue(s) required for the propagation of feature annotation.</text>
</comment>
<evidence type="ECO:0000256" key="5">
    <source>
        <dbReference type="ARBA" id="ARBA00022692"/>
    </source>
</evidence>
<keyword evidence="6" id="KW-0732">Signal</keyword>
<dbReference type="Pfam" id="PF13947">
    <property type="entry name" value="GUB_WAK_bind"/>
    <property type="match status" value="1"/>
</dbReference>
<evidence type="ECO:0000313" key="20">
    <source>
        <dbReference type="EMBL" id="GKV04890.1"/>
    </source>
</evidence>
<evidence type="ECO:0000256" key="3">
    <source>
        <dbReference type="ARBA" id="ARBA00022553"/>
    </source>
</evidence>
<comment type="caution">
    <text evidence="20">The sequence shown here is derived from an EMBL/GenBank/DDBJ whole genome shotgun (WGS) entry which is preliminary data.</text>
</comment>
<dbReference type="Proteomes" id="UP001054252">
    <property type="component" value="Unassembled WGS sequence"/>
</dbReference>
<evidence type="ECO:0000256" key="11">
    <source>
        <dbReference type="ARBA" id="ARBA00023136"/>
    </source>
</evidence>
<reference evidence="20 21" key="1">
    <citation type="journal article" date="2021" name="Commun. Biol.">
        <title>The genome of Shorea leprosula (Dipterocarpaceae) highlights the ecological relevance of drought in aseasonal tropical rainforests.</title>
        <authorList>
            <person name="Ng K.K.S."/>
            <person name="Kobayashi M.J."/>
            <person name="Fawcett J.A."/>
            <person name="Hatakeyama M."/>
            <person name="Paape T."/>
            <person name="Ng C.H."/>
            <person name="Ang C.C."/>
            <person name="Tnah L.H."/>
            <person name="Lee C.T."/>
            <person name="Nishiyama T."/>
            <person name="Sese J."/>
            <person name="O'Brien M.J."/>
            <person name="Copetti D."/>
            <person name="Mohd Noor M.I."/>
            <person name="Ong R.C."/>
            <person name="Putra M."/>
            <person name="Sireger I.Z."/>
            <person name="Indrioko S."/>
            <person name="Kosugi Y."/>
            <person name="Izuno A."/>
            <person name="Isagi Y."/>
            <person name="Lee S.L."/>
            <person name="Shimizu K.K."/>
        </authorList>
    </citation>
    <scope>NUCLEOTIDE SEQUENCE [LARGE SCALE GENOMIC DNA]</scope>
    <source>
        <strain evidence="20">214</strain>
    </source>
</reference>
<dbReference type="Pfam" id="PF07714">
    <property type="entry name" value="PK_Tyr_Ser-Thr"/>
    <property type="match status" value="1"/>
</dbReference>
<feature type="domain" description="EGF-like" evidence="19">
    <location>
        <begin position="201"/>
        <end position="245"/>
    </location>
</feature>
<dbReference type="SMART" id="SM00179">
    <property type="entry name" value="EGF_CA"/>
    <property type="match status" value="2"/>
</dbReference>
<evidence type="ECO:0000256" key="15">
    <source>
        <dbReference type="ARBA" id="ARBA00047951"/>
    </source>
</evidence>
<keyword evidence="13" id="KW-0325">Glycoprotein</keyword>
<dbReference type="PANTHER" id="PTHR27005">
    <property type="entry name" value="WALL-ASSOCIATED RECEPTOR KINASE-LIKE 21"/>
    <property type="match status" value="1"/>
</dbReference>
<dbReference type="InterPro" id="IPR018097">
    <property type="entry name" value="EGF_Ca-bd_CS"/>
</dbReference>
<sequence length="674" mass="75519">MMVILPSSTVTASLNISLENCPQTCGNVSVPFPFGFGHRKCAKNSSFQLKCNHSSGSLLYGNISIYNISLEDGTITGLIPSAHECYDQNGRLRKKENQRVIFNRWSLVISPTHNTFIGLGCDTLAMMTDRKGRLGSGCITFCNDRTDVRNDSSCSGFGCCQTSIPKHLDRFNITVTSASNHTNVLDFNPCSYAFVVANSFDISKLDFLDYCGLNAECSYSDTGGGFRCLCNPGFTGNPYFPLGCQDIDECKEPNNYPCHGTCRNTNGSYTCENKTNKTTWPIILGISLGVVVVCLNIGAQWLSKMLKKRRKMKLRSQFFKQSILWQQQLSSTERNVQQTKIFSAKELVKATDNFNKNRILGQGGQGTVYKGMLVDGRIVAIKKFKVLDEEKVKDFINEVVILMQINYRNIVKLLGCCLETEVPLLVYEFISNGTLFQYIHDENEDFPLSWERRLTIALEVASTLSYLHSAASTPIYHRDIKSSNILLDEKHRAKVSDFGTSRSIAVDQTHLTTNVQGTFGYVDPEYYQSGQFTEKSDVYSFGVVLVELLTGEKPVSLERAEGERNLASHFIFSMEENNVFNILDAQVKDSSAHEEIIKVANLAYRCLSLSASRRPRMIEIAMELEHIRFLQNNSNGQQNHEETRFVKTEITNHQDIISGASSSLEAEPLFSSES</sequence>
<evidence type="ECO:0000256" key="9">
    <source>
        <dbReference type="ARBA" id="ARBA00022840"/>
    </source>
</evidence>
<evidence type="ECO:0000256" key="12">
    <source>
        <dbReference type="ARBA" id="ARBA00023157"/>
    </source>
</evidence>
<dbReference type="AlphaFoldDB" id="A0AAV5J1J1"/>
<comment type="catalytic activity">
    <reaction evidence="15">
        <text>L-threonyl-[protein] + ATP = O-phospho-L-threonyl-[protein] + ADP + H(+)</text>
        <dbReference type="Rhea" id="RHEA:46608"/>
        <dbReference type="Rhea" id="RHEA-COMP:11060"/>
        <dbReference type="Rhea" id="RHEA-COMP:11605"/>
        <dbReference type="ChEBI" id="CHEBI:15378"/>
        <dbReference type="ChEBI" id="CHEBI:30013"/>
        <dbReference type="ChEBI" id="CHEBI:30616"/>
        <dbReference type="ChEBI" id="CHEBI:61977"/>
        <dbReference type="ChEBI" id="CHEBI:456216"/>
    </reaction>
</comment>
<dbReference type="GO" id="GO:0005886">
    <property type="term" value="C:plasma membrane"/>
    <property type="evidence" value="ECO:0007669"/>
    <property type="project" value="TreeGrafter"/>
</dbReference>
<keyword evidence="4" id="KW-0808">Transferase</keyword>
<evidence type="ECO:0000256" key="7">
    <source>
        <dbReference type="ARBA" id="ARBA00022741"/>
    </source>
</evidence>
<organism evidence="20 21">
    <name type="scientific">Rubroshorea leprosula</name>
    <dbReference type="NCBI Taxonomy" id="152421"/>
    <lineage>
        <taxon>Eukaryota</taxon>
        <taxon>Viridiplantae</taxon>
        <taxon>Streptophyta</taxon>
        <taxon>Embryophyta</taxon>
        <taxon>Tracheophyta</taxon>
        <taxon>Spermatophyta</taxon>
        <taxon>Magnoliopsida</taxon>
        <taxon>eudicotyledons</taxon>
        <taxon>Gunneridae</taxon>
        <taxon>Pentapetalae</taxon>
        <taxon>rosids</taxon>
        <taxon>malvids</taxon>
        <taxon>Malvales</taxon>
        <taxon>Dipterocarpaceae</taxon>
        <taxon>Rubroshorea</taxon>
    </lineage>
</organism>
<keyword evidence="8" id="KW-0418">Kinase</keyword>
<dbReference type="GO" id="GO:0030247">
    <property type="term" value="F:polysaccharide binding"/>
    <property type="evidence" value="ECO:0007669"/>
    <property type="project" value="InterPro"/>
</dbReference>
<evidence type="ECO:0000259" key="18">
    <source>
        <dbReference type="PROSITE" id="PS50011"/>
    </source>
</evidence>
<protein>
    <recommendedName>
        <fullName evidence="22">Protein kinase domain-containing protein</fullName>
    </recommendedName>
</protein>
<dbReference type="Gene3D" id="1.10.510.10">
    <property type="entry name" value="Transferase(Phosphotransferase) domain 1"/>
    <property type="match status" value="1"/>
</dbReference>
<dbReference type="PROSITE" id="PS01187">
    <property type="entry name" value="EGF_CA"/>
    <property type="match status" value="1"/>
</dbReference>
<dbReference type="InterPro" id="IPR001245">
    <property type="entry name" value="Ser-Thr/Tyr_kinase_cat_dom"/>
</dbReference>
<evidence type="ECO:0000256" key="10">
    <source>
        <dbReference type="ARBA" id="ARBA00022989"/>
    </source>
</evidence>
<accession>A0AAV5J1J1</accession>
<evidence type="ECO:0000256" key="6">
    <source>
        <dbReference type="ARBA" id="ARBA00022729"/>
    </source>
</evidence>
<dbReference type="InterPro" id="IPR025287">
    <property type="entry name" value="WAK_GUB"/>
</dbReference>
<feature type="transmembrane region" description="Helical" evidence="17">
    <location>
        <begin position="280"/>
        <end position="302"/>
    </location>
</feature>
<keyword evidence="3" id="KW-0597">Phosphoprotein</keyword>
<keyword evidence="21" id="KW-1185">Reference proteome</keyword>
<dbReference type="InterPro" id="IPR000719">
    <property type="entry name" value="Prot_kinase_dom"/>
</dbReference>
<dbReference type="FunFam" id="1.10.510.10:FF:000084">
    <property type="entry name" value="Wall-associated receptor kinase 2"/>
    <property type="match status" value="1"/>
</dbReference>
<dbReference type="InterPro" id="IPR045274">
    <property type="entry name" value="WAK-like"/>
</dbReference>
<dbReference type="InterPro" id="IPR001881">
    <property type="entry name" value="EGF-like_Ca-bd_dom"/>
</dbReference>